<evidence type="ECO:0000313" key="1">
    <source>
        <dbReference type="EMBL" id="KQJ81924.1"/>
    </source>
</evidence>
<protein>
    <submittedName>
        <fullName evidence="1 2">Uncharacterized protein</fullName>
    </submittedName>
</protein>
<name>A0A0Q3E6S1_BRADI</name>
<keyword evidence="3" id="KW-1185">Reference proteome</keyword>
<dbReference type="EnsemblPlants" id="KQJ81924">
    <property type="protein sequence ID" value="KQJ81924"/>
    <property type="gene ID" value="BRADI_5g03836v3"/>
</dbReference>
<accession>A0A0Q3E6S1</accession>
<dbReference type="Proteomes" id="UP000008810">
    <property type="component" value="Chromosome 5"/>
</dbReference>
<dbReference type="Gramene" id="KQJ81924">
    <property type="protein sequence ID" value="KQJ81924"/>
    <property type="gene ID" value="BRADI_5g03836v3"/>
</dbReference>
<organism evidence="1">
    <name type="scientific">Brachypodium distachyon</name>
    <name type="common">Purple false brome</name>
    <name type="synonym">Trachynia distachya</name>
    <dbReference type="NCBI Taxonomy" id="15368"/>
    <lineage>
        <taxon>Eukaryota</taxon>
        <taxon>Viridiplantae</taxon>
        <taxon>Streptophyta</taxon>
        <taxon>Embryophyta</taxon>
        <taxon>Tracheophyta</taxon>
        <taxon>Spermatophyta</taxon>
        <taxon>Magnoliopsida</taxon>
        <taxon>Liliopsida</taxon>
        <taxon>Poales</taxon>
        <taxon>Poaceae</taxon>
        <taxon>BOP clade</taxon>
        <taxon>Pooideae</taxon>
        <taxon>Stipodae</taxon>
        <taxon>Brachypodieae</taxon>
        <taxon>Brachypodium</taxon>
    </lineage>
</organism>
<gene>
    <name evidence="1" type="ORF">BRADI_5g03836v3</name>
</gene>
<evidence type="ECO:0000313" key="3">
    <source>
        <dbReference type="Proteomes" id="UP000008810"/>
    </source>
</evidence>
<proteinExistence type="predicted"/>
<dbReference type="FunCoup" id="A0A0Q3E6S1">
    <property type="interactions" value="252"/>
</dbReference>
<dbReference type="AlphaFoldDB" id="A0A0Q3E6S1"/>
<dbReference type="InParanoid" id="A0A0Q3E6S1"/>
<dbReference type="EMBL" id="CM000884">
    <property type="protein sequence ID" value="KQJ81924.1"/>
    <property type="molecule type" value="Genomic_DNA"/>
</dbReference>
<reference evidence="1" key="2">
    <citation type="submission" date="2017-06" db="EMBL/GenBank/DDBJ databases">
        <title>WGS assembly of Brachypodium distachyon.</title>
        <authorList>
            <consortium name="The International Brachypodium Initiative"/>
            <person name="Lucas S."/>
            <person name="Harmon-Smith M."/>
            <person name="Lail K."/>
            <person name="Tice H."/>
            <person name="Grimwood J."/>
            <person name="Bruce D."/>
            <person name="Barry K."/>
            <person name="Shu S."/>
            <person name="Lindquist E."/>
            <person name="Wang M."/>
            <person name="Pitluck S."/>
            <person name="Vogel J.P."/>
            <person name="Garvin D.F."/>
            <person name="Mockler T.C."/>
            <person name="Schmutz J."/>
            <person name="Rokhsar D."/>
            <person name="Bevan M.W."/>
        </authorList>
    </citation>
    <scope>NUCLEOTIDE SEQUENCE</scope>
    <source>
        <strain evidence="1">Bd21</strain>
    </source>
</reference>
<evidence type="ECO:0000313" key="2">
    <source>
        <dbReference type="EnsemblPlants" id="KQJ81924"/>
    </source>
</evidence>
<sequence>MCVTLLRRKYERLDKGPFKYIPIGFMTCENKFFTLAGLPDEKVANGSYDFCNFVTSQEHMMANMCAEVEHYRKQLWIALGHLSAMVDAGMYENEVRYSPRPPAPELTNVFQVDGFTPARGPPRVFESTYLPRQFLYGNRRQMRTCSRTLRSYCQGSDSFVMIGLLYP</sequence>
<reference evidence="1 2" key="1">
    <citation type="journal article" date="2010" name="Nature">
        <title>Genome sequencing and analysis of the model grass Brachypodium distachyon.</title>
        <authorList>
            <consortium name="International Brachypodium Initiative"/>
        </authorList>
    </citation>
    <scope>NUCLEOTIDE SEQUENCE [LARGE SCALE GENOMIC DNA]</scope>
    <source>
        <strain evidence="1 2">Bd21</strain>
    </source>
</reference>
<reference evidence="2" key="3">
    <citation type="submission" date="2018-08" db="UniProtKB">
        <authorList>
            <consortium name="EnsemblPlants"/>
        </authorList>
    </citation>
    <scope>IDENTIFICATION</scope>
    <source>
        <strain evidence="2">cv. Bd21</strain>
    </source>
</reference>